<gene>
    <name evidence="3" type="ORF">JOF56_004075</name>
</gene>
<proteinExistence type="predicted"/>
<evidence type="ECO:0000256" key="2">
    <source>
        <dbReference type="SAM" id="Phobius"/>
    </source>
</evidence>
<dbReference type="Proteomes" id="UP001519332">
    <property type="component" value="Unassembled WGS sequence"/>
</dbReference>
<evidence type="ECO:0000256" key="1">
    <source>
        <dbReference type="SAM" id="MobiDB-lite"/>
    </source>
</evidence>
<dbReference type="EMBL" id="JAGINW010000001">
    <property type="protein sequence ID" value="MBP2323690.1"/>
    <property type="molecule type" value="Genomic_DNA"/>
</dbReference>
<name>A0ABS4TI49_9PSEU</name>
<evidence type="ECO:0000313" key="3">
    <source>
        <dbReference type="EMBL" id="MBP2323690.1"/>
    </source>
</evidence>
<sequence length="345" mass="37572">MNLEESVKDALQRRTDLQPDTDRVREAVNARTARTHKGMPRLALLAAGAAIVAAVSVVISVSVFSPPPANHQMGPPPSPTTSAKPTVPGPVMKYAPTWLPPGMTEFKRGHRPAHPTANSNAMMSRSWRLNSEWERVLMTVRQTTALTPVQNSTPTEVNGIPAVLISMGPDKVSVQWMATPTEEVSVNVELLPDVTGTAMRVARSVRSDAAVPMSPAMTFGWLPDGMQPQGYESSGPTRAEIFTTVSAARGYGIDRVSLYVAAARPPGFPPEQMKPVTVLGKQGSYADSKFYAEFAVKLDDTYWLRAVWDTTQSGLPLKDDLLRIVDSLTITDLTYQWYGQTGIPR</sequence>
<evidence type="ECO:0000313" key="4">
    <source>
        <dbReference type="Proteomes" id="UP001519332"/>
    </source>
</evidence>
<accession>A0ABS4TI49</accession>
<organism evidence="3 4">
    <name type="scientific">Kibdelosporangium banguiense</name>
    <dbReference type="NCBI Taxonomy" id="1365924"/>
    <lineage>
        <taxon>Bacteria</taxon>
        <taxon>Bacillati</taxon>
        <taxon>Actinomycetota</taxon>
        <taxon>Actinomycetes</taxon>
        <taxon>Pseudonocardiales</taxon>
        <taxon>Pseudonocardiaceae</taxon>
        <taxon>Kibdelosporangium</taxon>
    </lineage>
</organism>
<keyword evidence="2" id="KW-1133">Transmembrane helix</keyword>
<keyword evidence="4" id="KW-1185">Reference proteome</keyword>
<protein>
    <submittedName>
        <fullName evidence="3">Uncharacterized protein</fullName>
    </submittedName>
</protein>
<comment type="caution">
    <text evidence="3">The sequence shown here is derived from an EMBL/GenBank/DDBJ whole genome shotgun (WGS) entry which is preliminary data.</text>
</comment>
<dbReference type="RefSeq" id="WP_209640480.1">
    <property type="nucleotide sequence ID" value="NZ_JAGINW010000001.1"/>
</dbReference>
<feature type="region of interest" description="Disordered" evidence="1">
    <location>
        <begin position="1"/>
        <end position="20"/>
    </location>
</feature>
<keyword evidence="2" id="KW-0472">Membrane</keyword>
<keyword evidence="2" id="KW-0812">Transmembrane</keyword>
<feature type="transmembrane region" description="Helical" evidence="2">
    <location>
        <begin position="42"/>
        <end position="64"/>
    </location>
</feature>
<reference evidence="3 4" key="1">
    <citation type="submission" date="2021-03" db="EMBL/GenBank/DDBJ databases">
        <title>Sequencing the genomes of 1000 actinobacteria strains.</title>
        <authorList>
            <person name="Klenk H.-P."/>
        </authorList>
    </citation>
    <scope>NUCLEOTIDE SEQUENCE [LARGE SCALE GENOMIC DNA]</scope>
    <source>
        <strain evidence="3 4">DSM 46670</strain>
    </source>
</reference>